<comment type="caution">
    <text evidence="8">The sequence shown here is derived from an EMBL/GenBank/DDBJ whole genome shotgun (WGS) entry which is preliminary data.</text>
</comment>
<keyword evidence="5" id="KW-0472">Membrane</keyword>
<gene>
    <name evidence="8" type="ORF">WICPIJ_009744</name>
</gene>
<dbReference type="GO" id="GO:0000422">
    <property type="term" value="P:autophagy of mitochondrion"/>
    <property type="evidence" value="ECO:0007669"/>
    <property type="project" value="TreeGrafter"/>
</dbReference>
<comment type="subcellular location">
    <subcellularLocation>
        <location evidence="6">Cytoplasm</location>
    </subcellularLocation>
    <subcellularLocation>
        <location evidence="6">Preautophagosomal structure membrane</location>
        <topology evidence="6">Peripheral membrane protein</topology>
    </subcellularLocation>
</comment>
<evidence type="ECO:0000256" key="1">
    <source>
        <dbReference type="ARBA" id="ARBA00006259"/>
    </source>
</evidence>
<name>A0A9P8PL17_WICPI</name>
<evidence type="ECO:0000256" key="6">
    <source>
        <dbReference type="RuleBase" id="RU368080"/>
    </source>
</evidence>
<evidence type="ECO:0000313" key="8">
    <source>
        <dbReference type="EMBL" id="KAH3673485.1"/>
    </source>
</evidence>
<protein>
    <recommendedName>
        <fullName evidence="2 6">Autophagy-related protein 17</fullName>
    </recommendedName>
</protein>
<dbReference type="OrthoDB" id="1937984at2759"/>
<dbReference type="GO" id="GO:0034727">
    <property type="term" value="P:piecemeal microautophagy of the nucleus"/>
    <property type="evidence" value="ECO:0007669"/>
    <property type="project" value="TreeGrafter"/>
</dbReference>
<dbReference type="InterPro" id="IPR045326">
    <property type="entry name" value="ATG17-like_dom"/>
</dbReference>
<evidence type="ECO:0000256" key="5">
    <source>
        <dbReference type="ARBA" id="ARBA00023136"/>
    </source>
</evidence>
<keyword evidence="9" id="KW-1185">Reference proteome</keyword>
<keyword evidence="4 6" id="KW-0072">Autophagy</keyword>
<keyword evidence="3 6" id="KW-0963">Cytoplasm</keyword>
<dbReference type="PANTHER" id="PTHR28005:SF1">
    <property type="entry name" value="AUTOPHAGY-RELATED PROTEIN 17"/>
    <property type="match status" value="1"/>
</dbReference>
<dbReference type="GO" id="GO:1990316">
    <property type="term" value="C:Atg1/ULK1 kinase complex"/>
    <property type="evidence" value="ECO:0007669"/>
    <property type="project" value="TreeGrafter"/>
</dbReference>
<reference evidence="8" key="1">
    <citation type="journal article" date="2021" name="Open Biol.">
        <title>Shared evolutionary footprints suggest mitochondrial oxidative damage underlies multiple complex I losses in fungi.</title>
        <authorList>
            <person name="Schikora-Tamarit M.A."/>
            <person name="Marcet-Houben M."/>
            <person name="Nosek J."/>
            <person name="Gabaldon T."/>
        </authorList>
    </citation>
    <scope>NUCLEOTIDE SEQUENCE</scope>
    <source>
        <strain evidence="8">CBS2887</strain>
    </source>
</reference>
<dbReference type="GO" id="GO:0030295">
    <property type="term" value="F:protein kinase activator activity"/>
    <property type="evidence" value="ECO:0007669"/>
    <property type="project" value="TreeGrafter"/>
</dbReference>
<evidence type="ECO:0000256" key="3">
    <source>
        <dbReference type="ARBA" id="ARBA00022490"/>
    </source>
</evidence>
<dbReference type="Pfam" id="PF04108">
    <property type="entry name" value="ATG17_like"/>
    <property type="match status" value="1"/>
</dbReference>
<evidence type="ECO:0000256" key="4">
    <source>
        <dbReference type="ARBA" id="ARBA00023006"/>
    </source>
</evidence>
<dbReference type="GO" id="GO:0034045">
    <property type="term" value="C:phagophore assembly site membrane"/>
    <property type="evidence" value="ECO:0007669"/>
    <property type="project" value="UniProtKB-SubCell"/>
</dbReference>
<sequence length="431" mass="49971">MNAVDPVKWTKDATQKLHEAQTIGAKANNLLLQTRNSVKSYDEQLSKGNFLLDAIDQQLQTLETIQKVISEKVNKRQQTVADISDYLTSSIDALETQYQHLQDIKIDKALNSKSDTLYDLVTTDILTQLNGKDQDVNNICTNCVAELKERDRIVHSKIKSFVGDFNKLESKTTELGELTWVETALEELREFEEEIASLIESVTSHYDQCSRGSQVDIGELDIAEDEKRELFEVLEKDYRELPEVMNDIEETFHDIESRCRRIMDFNSDQPWFNDIVKLLQSLTTFGEIELTQTLQFLEKQTTIITERSHEITEKCQESKEIIAHYKSFIKAYYSLILEIQRRNNTKSKILQIIKETQLKLSQIQDDDYKQRSLFLQRHGAFLPSDLYLGINDIEEPLFKLQYELTDVPVFDKELISLAERYLKSSSREGSV</sequence>
<dbReference type="Proteomes" id="UP000774326">
    <property type="component" value="Unassembled WGS sequence"/>
</dbReference>
<dbReference type="InterPro" id="IPR007240">
    <property type="entry name" value="Atg17"/>
</dbReference>
<dbReference type="EMBL" id="JAEUBG010005633">
    <property type="protein sequence ID" value="KAH3673485.1"/>
    <property type="molecule type" value="Genomic_DNA"/>
</dbReference>
<dbReference type="GO" id="GO:0060090">
    <property type="term" value="F:molecular adaptor activity"/>
    <property type="evidence" value="ECO:0007669"/>
    <property type="project" value="TreeGrafter"/>
</dbReference>
<dbReference type="GO" id="GO:0000045">
    <property type="term" value="P:autophagosome assembly"/>
    <property type="evidence" value="ECO:0007669"/>
    <property type="project" value="TreeGrafter"/>
</dbReference>
<comment type="function">
    <text evidence="6">Autophagy-specific protein that functions in response to autophagy-inducing signals as a scaffold to recruit other ATG proteins to organize preautophagosomal structure (PAS) formation. Modulates the timing and magnitude of the autophagy response, such as the size of the sequestering vesicles. Plays particularly a role in pexophagy and nucleophagy.</text>
</comment>
<comment type="similarity">
    <text evidence="1 6">Belongs to the ATG17 family.</text>
</comment>
<reference evidence="8" key="2">
    <citation type="submission" date="2021-01" db="EMBL/GenBank/DDBJ databases">
        <authorList>
            <person name="Schikora-Tamarit M.A."/>
        </authorList>
    </citation>
    <scope>NUCLEOTIDE SEQUENCE</scope>
    <source>
        <strain evidence="8">CBS2887</strain>
    </source>
</reference>
<evidence type="ECO:0000259" key="7">
    <source>
        <dbReference type="Pfam" id="PF04108"/>
    </source>
</evidence>
<accession>A0A9P8PL17</accession>
<organism evidence="8 9">
    <name type="scientific">Wickerhamomyces pijperi</name>
    <name type="common">Yeast</name>
    <name type="synonym">Pichia pijperi</name>
    <dbReference type="NCBI Taxonomy" id="599730"/>
    <lineage>
        <taxon>Eukaryota</taxon>
        <taxon>Fungi</taxon>
        <taxon>Dikarya</taxon>
        <taxon>Ascomycota</taxon>
        <taxon>Saccharomycotina</taxon>
        <taxon>Saccharomycetes</taxon>
        <taxon>Phaffomycetales</taxon>
        <taxon>Wickerhamomycetaceae</taxon>
        <taxon>Wickerhamomyces</taxon>
    </lineage>
</organism>
<dbReference type="PANTHER" id="PTHR28005">
    <property type="entry name" value="AUTOPHAGY-RELATED PROTEIN 17"/>
    <property type="match status" value="1"/>
</dbReference>
<proteinExistence type="inferred from homology"/>
<feature type="domain" description="Autophagy protein ATG17-like" evidence="7">
    <location>
        <begin position="17"/>
        <end position="382"/>
    </location>
</feature>
<dbReference type="AlphaFoldDB" id="A0A9P8PL17"/>
<evidence type="ECO:0000256" key="2">
    <source>
        <dbReference type="ARBA" id="ARBA00013806"/>
    </source>
</evidence>
<evidence type="ECO:0000313" key="9">
    <source>
        <dbReference type="Proteomes" id="UP000774326"/>
    </source>
</evidence>